<comment type="catalytic activity">
    <reaction evidence="1">
        <text>S-ubiquitinyl-[E2 ubiquitin-conjugating enzyme]-L-cysteine + [acceptor protein]-L-lysine = [E2 ubiquitin-conjugating enzyme]-L-cysteine + N(6)-ubiquitinyl-[acceptor protein]-L-lysine.</text>
        <dbReference type="EC" id="2.3.2.27"/>
    </reaction>
</comment>
<evidence type="ECO:0000259" key="16">
    <source>
        <dbReference type="PROSITE" id="PS50089"/>
    </source>
</evidence>
<evidence type="ECO:0000256" key="14">
    <source>
        <dbReference type="PROSITE-ProRule" id="PRU00175"/>
    </source>
</evidence>
<comment type="caution">
    <text evidence="17">The sequence shown here is derived from an EMBL/GenBank/DDBJ whole genome shotgun (WGS) entry which is preliminary data.</text>
</comment>
<dbReference type="PANTHER" id="PTHR45768:SF61">
    <property type="entry name" value="RING-H2 FINGER PROTEIN ATL18"/>
    <property type="match status" value="1"/>
</dbReference>
<comment type="pathway">
    <text evidence="3">Protein modification; protein ubiquitination.</text>
</comment>
<dbReference type="EC" id="2.3.2.27" evidence="4"/>
<organism evidence="17 18">
    <name type="scientific">Lupinus albus</name>
    <name type="common">White lupine</name>
    <name type="synonym">Lupinus termis</name>
    <dbReference type="NCBI Taxonomy" id="3870"/>
    <lineage>
        <taxon>Eukaryota</taxon>
        <taxon>Viridiplantae</taxon>
        <taxon>Streptophyta</taxon>
        <taxon>Embryophyta</taxon>
        <taxon>Tracheophyta</taxon>
        <taxon>Spermatophyta</taxon>
        <taxon>Magnoliopsida</taxon>
        <taxon>eudicotyledons</taxon>
        <taxon>Gunneridae</taxon>
        <taxon>Pentapetalae</taxon>
        <taxon>rosids</taxon>
        <taxon>fabids</taxon>
        <taxon>Fabales</taxon>
        <taxon>Fabaceae</taxon>
        <taxon>Papilionoideae</taxon>
        <taxon>50 kb inversion clade</taxon>
        <taxon>genistoids sensu lato</taxon>
        <taxon>core genistoids</taxon>
        <taxon>Genisteae</taxon>
        <taxon>Lupinus</taxon>
    </lineage>
</organism>
<accession>A0A6A4NM54</accession>
<keyword evidence="12 15" id="KW-0472">Membrane</keyword>
<evidence type="ECO:0000256" key="9">
    <source>
        <dbReference type="ARBA" id="ARBA00022786"/>
    </source>
</evidence>
<evidence type="ECO:0000256" key="15">
    <source>
        <dbReference type="SAM" id="Phobius"/>
    </source>
</evidence>
<evidence type="ECO:0000256" key="8">
    <source>
        <dbReference type="ARBA" id="ARBA00022771"/>
    </source>
</evidence>
<evidence type="ECO:0000256" key="4">
    <source>
        <dbReference type="ARBA" id="ARBA00012483"/>
    </source>
</evidence>
<dbReference type="InterPro" id="IPR013083">
    <property type="entry name" value="Znf_RING/FYVE/PHD"/>
</dbReference>
<evidence type="ECO:0000256" key="7">
    <source>
        <dbReference type="ARBA" id="ARBA00022723"/>
    </source>
</evidence>
<dbReference type="SUPFAM" id="SSF57850">
    <property type="entry name" value="RING/U-box"/>
    <property type="match status" value="1"/>
</dbReference>
<evidence type="ECO:0000256" key="2">
    <source>
        <dbReference type="ARBA" id="ARBA00004167"/>
    </source>
</evidence>
<dbReference type="Pfam" id="PF13639">
    <property type="entry name" value="zf-RING_2"/>
    <property type="match status" value="1"/>
</dbReference>
<evidence type="ECO:0000256" key="5">
    <source>
        <dbReference type="ARBA" id="ARBA00022679"/>
    </source>
</evidence>
<keyword evidence="11 15" id="KW-1133">Transmembrane helix</keyword>
<keyword evidence="9" id="KW-0833">Ubl conjugation pathway</keyword>
<keyword evidence="10" id="KW-0862">Zinc</keyword>
<comment type="subcellular location">
    <subcellularLocation>
        <location evidence="2">Membrane</location>
        <topology evidence="2">Single-pass membrane protein</topology>
    </subcellularLocation>
</comment>
<sequence length="212" mass="23421">MLTNVVIFSAQVLTMALIISMLLLFGGVVLMVLLHVCITCRSSRRESTDSMVENGANGSRSISKDELEKLPCYDYIAKDITSSPVDCAVCLENLIVGDKCRLLPICNHSFHAQCVDTWLLKTPLCPICRSCAASFHNENQFVSNNEYFVELDSESREIQSTIESGPSINVGVELTENVIIGNRQVESRQQHQIGTTQNHMISSTTLSHAVQV</sequence>
<dbReference type="Gene3D" id="3.30.40.10">
    <property type="entry name" value="Zinc/RING finger domain, C3HC4 (zinc finger)"/>
    <property type="match status" value="1"/>
</dbReference>
<name>A0A6A4NM54_LUPAL</name>
<evidence type="ECO:0000256" key="6">
    <source>
        <dbReference type="ARBA" id="ARBA00022692"/>
    </source>
</evidence>
<dbReference type="Proteomes" id="UP000447434">
    <property type="component" value="Chromosome 21"/>
</dbReference>
<dbReference type="EMBL" id="WOCE01000021">
    <property type="protein sequence ID" value="KAE9590420.1"/>
    <property type="molecule type" value="Genomic_DNA"/>
</dbReference>
<evidence type="ECO:0000313" key="17">
    <source>
        <dbReference type="EMBL" id="KAE9590420.1"/>
    </source>
</evidence>
<evidence type="ECO:0000256" key="3">
    <source>
        <dbReference type="ARBA" id="ARBA00004906"/>
    </source>
</evidence>
<reference evidence="18" key="1">
    <citation type="journal article" date="2020" name="Nat. Commun.">
        <title>Genome sequence of the cluster root forming white lupin.</title>
        <authorList>
            <person name="Hufnagel B."/>
            <person name="Marques A."/>
            <person name="Soriano A."/>
            <person name="Marques L."/>
            <person name="Divol F."/>
            <person name="Doumas P."/>
            <person name="Sallet E."/>
            <person name="Mancinotti D."/>
            <person name="Carrere S."/>
            <person name="Marande W."/>
            <person name="Arribat S."/>
            <person name="Keller J."/>
            <person name="Huneau C."/>
            <person name="Blein T."/>
            <person name="Aime D."/>
            <person name="Laguerre M."/>
            <person name="Taylor J."/>
            <person name="Schubert V."/>
            <person name="Nelson M."/>
            <person name="Geu-Flores F."/>
            <person name="Crespi M."/>
            <person name="Gallardo-Guerrero K."/>
            <person name="Delaux P.-M."/>
            <person name="Salse J."/>
            <person name="Berges H."/>
            <person name="Guyot R."/>
            <person name="Gouzy J."/>
            <person name="Peret B."/>
        </authorList>
    </citation>
    <scope>NUCLEOTIDE SEQUENCE [LARGE SCALE GENOMIC DNA]</scope>
    <source>
        <strain evidence="18">cv. Amiga</strain>
    </source>
</reference>
<keyword evidence="7" id="KW-0479">Metal-binding</keyword>
<evidence type="ECO:0000256" key="12">
    <source>
        <dbReference type="ARBA" id="ARBA00023136"/>
    </source>
</evidence>
<keyword evidence="18" id="KW-1185">Reference proteome</keyword>
<proteinExistence type="inferred from homology"/>
<feature type="domain" description="RING-type" evidence="16">
    <location>
        <begin position="87"/>
        <end position="129"/>
    </location>
</feature>
<evidence type="ECO:0000256" key="1">
    <source>
        <dbReference type="ARBA" id="ARBA00000900"/>
    </source>
</evidence>
<evidence type="ECO:0000256" key="13">
    <source>
        <dbReference type="ARBA" id="ARBA00024209"/>
    </source>
</evidence>
<dbReference type="InterPro" id="IPR001841">
    <property type="entry name" value="Znf_RING"/>
</dbReference>
<dbReference type="AlphaFoldDB" id="A0A6A4NM54"/>
<keyword evidence="5" id="KW-0808">Transferase</keyword>
<feature type="transmembrane region" description="Helical" evidence="15">
    <location>
        <begin position="12"/>
        <end position="38"/>
    </location>
</feature>
<comment type="similarity">
    <text evidence="13">Belongs to the RING-type zinc finger family. ATL subfamily.</text>
</comment>
<evidence type="ECO:0000256" key="10">
    <source>
        <dbReference type="ARBA" id="ARBA00022833"/>
    </source>
</evidence>
<dbReference type="GO" id="GO:0061630">
    <property type="term" value="F:ubiquitin protein ligase activity"/>
    <property type="evidence" value="ECO:0007669"/>
    <property type="project" value="UniProtKB-EC"/>
</dbReference>
<evidence type="ECO:0000256" key="11">
    <source>
        <dbReference type="ARBA" id="ARBA00022989"/>
    </source>
</evidence>
<dbReference type="GO" id="GO:0008270">
    <property type="term" value="F:zinc ion binding"/>
    <property type="evidence" value="ECO:0007669"/>
    <property type="project" value="UniProtKB-KW"/>
</dbReference>
<gene>
    <name evidence="17" type="ORF">Lalb_Chr21g0319391</name>
</gene>
<dbReference type="PROSITE" id="PS50089">
    <property type="entry name" value="ZF_RING_2"/>
    <property type="match status" value="1"/>
</dbReference>
<keyword evidence="6 15" id="KW-0812">Transmembrane</keyword>
<dbReference type="SMART" id="SM00184">
    <property type="entry name" value="RING"/>
    <property type="match status" value="1"/>
</dbReference>
<dbReference type="GO" id="GO:0016020">
    <property type="term" value="C:membrane"/>
    <property type="evidence" value="ECO:0007669"/>
    <property type="project" value="UniProtKB-SubCell"/>
</dbReference>
<protein>
    <recommendedName>
        <fullName evidence="4">RING-type E3 ubiquitin transferase</fullName>
        <ecNumber evidence="4">2.3.2.27</ecNumber>
    </recommendedName>
</protein>
<evidence type="ECO:0000313" key="18">
    <source>
        <dbReference type="Proteomes" id="UP000447434"/>
    </source>
</evidence>
<dbReference type="OrthoDB" id="8062037at2759"/>
<keyword evidence="8 14" id="KW-0863">Zinc-finger</keyword>
<dbReference type="PANTHER" id="PTHR45768">
    <property type="entry name" value="E3 UBIQUITIN-PROTEIN LIGASE RNF13-LIKE"/>
    <property type="match status" value="1"/>
</dbReference>